<sequence length="119" mass="13385">MEASEENMITPVETLSLKLEPDGMVAQPPDAMLTANVDTEADKLIKYYKNSVKQQPGYVDENLTWMVREADKQNIKEFGKHGEILFDEMIIQDDLQISKEGDAWKLVGAVDMGGSKQHN</sequence>
<evidence type="ECO:0000313" key="2">
    <source>
        <dbReference type="Proteomes" id="UP001195483"/>
    </source>
</evidence>
<protein>
    <submittedName>
        <fullName evidence="1">Uncharacterized protein</fullName>
    </submittedName>
</protein>
<gene>
    <name evidence="1" type="ORF">CHS0354_022911</name>
</gene>
<name>A0AAE0S293_9BIVA</name>
<accession>A0AAE0S293</accession>
<keyword evidence="2" id="KW-1185">Reference proteome</keyword>
<proteinExistence type="predicted"/>
<reference evidence="1" key="2">
    <citation type="journal article" date="2021" name="Genome Biol. Evol.">
        <title>Developing a high-quality reference genome for a parasitic bivalve with doubly uniparental inheritance (Bivalvia: Unionida).</title>
        <authorList>
            <person name="Smith C.H."/>
        </authorList>
    </citation>
    <scope>NUCLEOTIDE SEQUENCE</scope>
    <source>
        <strain evidence="1">CHS0354</strain>
        <tissue evidence="1">Mantle</tissue>
    </source>
</reference>
<reference evidence="1" key="3">
    <citation type="submission" date="2023-05" db="EMBL/GenBank/DDBJ databases">
        <authorList>
            <person name="Smith C.H."/>
        </authorList>
    </citation>
    <scope>NUCLEOTIDE SEQUENCE</scope>
    <source>
        <strain evidence="1">CHS0354</strain>
        <tissue evidence="1">Mantle</tissue>
    </source>
</reference>
<dbReference type="AlphaFoldDB" id="A0AAE0S293"/>
<organism evidence="1 2">
    <name type="scientific">Potamilus streckersoni</name>
    <dbReference type="NCBI Taxonomy" id="2493646"/>
    <lineage>
        <taxon>Eukaryota</taxon>
        <taxon>Metazoa</taxon>
        <taxon>Spiralia</taxon>
        <taxon>Lophotrochozoa</taxon>
        <taxon>Mollusca</taxon>
        <taxon>Bivalvia</taxon>
        <taxon>Autobranchia</taxon>
        <taxon>Heteroconchia</taxon>
        <taxon>Palaeoheterodonta</taxon>
        <taxon>Unionida</taxon>
        <taxon>Unionoidea</taxon>
        <taxon>Unionidae</taxon>
        <taxon>Ambleminae</taxon>
        <taxon>Lampsilini</taxon>
        <taxon>Potamilus</taxon>
    </lineage>
</organism>
<reference evidence="1" key="1">
    <citation type="journal article" date="2021" name="Genome Biol. Evol.">
        <title>A High-Quality Reference Genome for a Parasitic Bivalve with Doubly Uniparental Inheritance (Bivalvia: Unionida).</title>
        <authorList>
            <person name="Smith C.H."/>
        </authorList>
    </citation>
    <scope>NUCLEOTIDE SEQUENCE</scope>
    <source>
        <strain evidence="1">CHS0354</strain>
    </source>
</reference>
<evidence type="ECO:0000313" key="1">
    <source>
        <dbReference type="EMBL" id="KAK3583863.1"/>
    </source>
</evidence>
<comment type="caution">
    <text evidence="1">The sequence shown here is derived from an EMBL/GenBank/DDBJ whole genome shotgun (WGS) entry which is preliminary data.</text>
</comment>
<dbReference type="Proteomes" id="UP001195483">
    <property type="component" value="Unassembled WGS sequence"/>
</dbReference>
<dbReference type="EMBL" id="JAEAOA010001385">
    <property type="protein sequence ID" value="KAK3583863.1"/>
    <property type="molecule type" value="Genomic_DNA"/>
</dbReference>